<feature type="active site" description="Charge relay system" evidence="7 8">
    <location>
        <position position="213"/>
    </location>
</feature>
<evidence type="ECO:0000256" key="8">
    <source>
        <dbReference type="PROSITE-ProRule" id="PRU01240"/>
    </source>
</evidence>
<dbReference type="InterPro" id="IPR022398">
    <property type="entry name" value="Peptidase_S8_His-AS"/>
</dbReference>
<dbReference type="InterPro" id="IPR023827">
    <property type="entry name" value="Peptidase_S8_Asp-AS"/>
</dbReference>
<feature type="active site" description="Charge relay system" evidence="7 8">
    <location>
        <position position="280"/>
    </location>
</feature>
<feature type="domain" description="Peptidase S8/S53" evidence="11">
    <location>
        <begin position="581"/>
        <end position="686"/>
    </location>
</feature>
<keyword evidence="4 10" id="KW-0732">Signal</keyword>
<evidence type="ECO:0000256" key="4">
    <source>
        <dbReference type="ARBA" id="ARBA00022729"/>
    </source>
</evidence>
<feature type="domain" description="Bacterial Ig-like" evidence="13">
    <location>
        <begin position="1262"/>
        <end position="1343"/>
    </location>
</feature>
<evidence type="ECO:0000256" key="10">
    <source>
        <dbReference type="SAM" id="SignalP"/>
    </source>
</evidence>
<proteinExistence type="inferred from homology"/>
<dbReference type="InterPro" id="IPR003137">
    <property type="entry name" value="PA_domain"/>
</dbReference>
<dbReference type="PANTHER" id="PTHR43806">
    <property type="entry name" value="PEPTIDASE S8"/>
    <property type="match status" value="1"/>
</dbReference>
<evidence type="ECO:0000256" key="2">
    <source>
        <dbReference type="ARBA" id="ARBA00022512"/>
    </source>
</evidence>
<name>A0A852WAE4_9MICO</name>
<evidence type="ECO:0000256" key="6">
    <source>
        <dbReference type="ARBA" id="ARBA00022825"/>
    </source>
</evidence>
<evidence type="ECO:0000313" key="14">
    <source>
        <dbReference type="EMBL" id="NYG06023.1"/>
    </source>
</evidence>
<evidence type="ECO:0000256" key="9">
    <source>
        <dbReference type="RuleBase" id="RU003355"/>
    </source>
</evidence>
<evidence type="ECO:0000256" key="5">
    <source>
        <dbReference type="ARBA" id="ARBA00022801"/>
    </source>
</evidence>
<feature type="chain" id="PRO_5032517235" evidence="10">
    <location>
        <begin position="37"/>
        <end position="1344"/>
    </location>
</feature>
<feature type="active site" description="Charge relay system" evidence="7 8">
    <location>
        <position position="646"/>
    </location>
</feature>
<feature type="domain" description="Bacterial Ig-like" evidence="13">
    <location>
        <begin position="1168"/>
        <end position="1252"/>
    </location>
</feature>
<dbReference type="Gene3D" id="2.60.40.10">
    <property type="entry name" value="Immunoglobulins"/>
    <property type="match status" value="2"/>
</dbReference>
<evidence type="ECO:0000313" key="15">
    <source>
        <dbReference type="Proteomes" id="UP000573599"/>
    </source>
</evidence>
<dbReference type="PROSITE" id="PS51892">
    <property type="entry name" value="SUBTILASE"/>
    <property type="match status" value="1"/>
</dbReference>
<dbReference type="InterPro" id="IPR000209">
    <property type="entry name" value="Peptidase_S8/S53_dom"/>
</dbReference>
<gene>
    <name evidence="14" type="ORF">BJ986_000510</name>
</gene>
<dbReference type="InterPro" id="IPR013783">
    <property type="entry name" value="Ig-like_fold"/>
</dbReference>
<protein>
    <submittedName>
        <fullName evidence="14">Subtilisin family serine protease</fullName>
    </submittedName>
</protein>
<evidence type="ECO:0000259" key="12">
    <source>
        <dbReference type="Pfam" id="PF02225"/>
    </source>
</evidence>
<feature type="domain" description="PA" evidence="12">
    <location>
        <begin position="489"/>
        <end position="562"/>
    </location>
</feature>
<evidence type="ECO:0000256" key="7">
    <source>
        <dbReference type="PIRSR" id="PIRSR615500-1"/>
    </source>
</evidence>
<keyword evidence="3 8" id="KW-0645">Protease</keyword>
<dbReference type="PROSITE" id="PS00138">
    <property type="entry name" value="SUBTILASE_SER"/>
    <property type="match status" value="1"/>
</dbReference>
<feature type="domain" description="Peptidase S8/S53" evidence="11">
    <location>
        <begin position="204"/>
        <end position="445"/>
    </location>
</feature>
<dbReference type="InterPro" id="IPR034213">
    <property type="entry name" value="S8_Vpr-like"/>
</dbReference>
<dbReference type="InterPro" id="IPR023828">
    <property type="entry name" value="Peptidase_S8_Ser-AS"/>
</dbReference>
<keyword evidence="15" id="KW-1185">Reference proteome</keyword>
<dbReference type="Proteomes" id="UP000573599">
    <property type="component" value="Unassembled WGS sequence"/>
</dbReference>
<dbReference type="EMBL" id="JACCAB010000001">
    <property type="protein sequence ID" value="NYG06023.1"/>
    <property type="molecule type" value="Genomic_DNA"/>
</dbReference>
<accession>A0A852WAE4</accession>
<reference evidence="14 15" key="1">
    <citation type="submission" date="2020-07" db="EMBL/GenBank/DDBJ databases">
        <title>Sequencing the genomes of 1000 actinobacteria strains.</title>
        <authorList>
            <person name="Klenk H.-P."/>
        </authorList>
    </citation>
    <scope>NUCLEOTIDE SEQUENCE [LARGE SCALE GENOMIC DNA]</scope>
    <source>
        <strain evidence="14 15">DSM 23987</strain>
    </source>
</reference>
<evidence type="ECO:0000259" key="13">
    <source>
        <dbReference type="Pfam" id="PF16640"/>
    </source>
</evidence>
<dbReference type="PROSITE" id="PS00137">
    <property type="entry name" value="SUBTILASE_HIS"/>
    <property type="match status" value="1"/>
</dbReference>
<dbReference type="Pfam" id="PF16640">
    <property type="entry name" value="Big_3_5"/>
    <property type="match status" value="2"/>
</dbReference>
<dbReference type="PRINTS" id="PR00723">
    <property type="entry name" value="SUBTILISIN"/>
</dbReference>
<dbReference type="Pfam" id="PF00082">
    <property type="entry name" value="Peptidase_S8"/>
    <property type="match status" value="2"/>
</dbReference>
<dbReference type="PANTHER" id="PTHR43806:SF11">
    <property type="entry name" value="CEREVISIN-RELATED"/>
    <property type="match status" value="1"/>
</dbReference>
<dbReference type="GO" id="GO:0005975">
    <property type="term" value="P:carbohydrate metabolic process"/>
    <property type="evidence" value="ECO:0007669"/>
    <property type="project" value="UniProtKB-ARBA"/>
</dbReference>
<evidence type="ECO:0000256" key="1">
    <source>
        <dbReference type="ARBA" id="ARBA00011073"/>
    </source>
</evidence>
<dbReference type="Gene3D" id="3.40.50.200">
    <property type="entry name" value="Peptidase S8/S53 domain"/>
    <property type="match status" value="2"/>
</dbReference>
<comment type="similarity">
    <text evidence="1 8 9">Belongs to the peptidase S8 family.</text>
</comment>
<comment type="caution">
    <text evidence="14">The sequence shown here is derived from an EMBL/GenBank/DDBJ whole genome shotgun (WGS) entry which is preliminary data.</text>
</comment>
<feature type="signal peptide" evidence="10">
    <location>
        <begin position="1"/>
        <end position="36"/>
    </location>
</feature>
<dbReference type="InterPro" id="IPR015500">
    <property type="entry name" value="Peptidase_S8_subtilisin-rel"/>
</dbReference>
<keyword evidence="6 8" id="KW-0720">Serine protease</keyword>
<organism evidence="14 15">
    <name type="scientific">Pedococcus badiiscoriae</name>
    <dbReference type="NCBI Taxonomy" id="642776"/>
    <lineage>
        <taxon>Bacteria</taxon>
        <taxon>Bacillati</taxon>
        <taxon>Actinomycetota</taxon>
        <taxon>Actinomycetes</taxon>
        <taxon>Micrococcales</taxon>
        <taxon>Intrasporangiaceae</taxon>
        <taxon>Pedococcus</taxon>
    </lineage>
</organism>
<evidence type="ECO:0000256" key="3">
    <source>
        <dbReference type="ARBA" id="ARBA00022670"/>
    </source>
</evidence>
<dbReference type="InterPro" id="IPR036852">
    <property type="entry name" value="Peptidase_S8/S53_dom_sf"/>
</dbReference>
<dbReference type="GO" id="GO:0006508">
    <property type="term" value="P:proteolysis"/>
    <property type="evidence" value="ECO:0007669"/>
    <property type="project" value="UniProtKB-KW"/>
</dbReference>
<dbReference type="PROSITE" id="PS00136">
    <property type="entry name" value="SUBTILASE_ASP"/>
    <property type="match status" value="1"/>
</dbReference>
<dbReference type="InterPro" id="IPR050131">
    <property type="entry name" value="Peptidase_S8_subtilisin-like"/>
</dbReference>
<dbReference type="InterPro" id="IPR032109">
    <property type="entry name" value="Big_3_5"/>
</dbReference>
<keyword evidence="2" id="KW-0964">Secreted</keyword>
<dbReference type="GO" id="GO:0004252">
    <property type="term" value="F:serine-type endopeptidase activity"/>
    <property type="evidence" value="ECO:0007669"/>
    <property type="project" value="UniProtKB-UniRule"/>
</dbReference>
<dbReference type="SUPFAM" id="SSF52743">
    <property type="entry name" value="Subtilisin-like"/>
    <property type="match status" value="1"/>
</dbReference>
<evidence type="ECO:0000259" key="11">
    <source>
        <dbReference type="Pfam" id="PF00082"/>
    </source>
</evidence>
<dbReference type="CDD" id="cd07474">
    <property type="entry name" value="Peptidases_S8_subtilisin_Vpr-like"/>
    <property type="match status" value="1"/>
</dbReference>
<keyword evidence="5 8" id="KW-0378">Hydrolase</keyword>
<sequence>MSMESQGRRRRYTAAVGVSALSIVAAAALSAAPATAGTHPVPVKHRGHAMKATKGLTTAGSLLLGTRRSTGEKVDSSLAGAKGPVDVMIELDPAPASTAFAQARSRGASAAKLAGRAQTATIKRTQASVEARFADSDTRARTLYRAHALYSGIAVRTDASKLQALAALPGVKAVHRLTPKSISNSSSVPLIGAPAVWKGRGQTGQGVRIGVIDTGIDYTHADFGGPGTGAAYATAKASNTFTPTAKVVGGYDFVGDAYNPSDPAHATPLPDANPLDCEGHGSHVSGTAAGFGVTKAGATYTGGYATDIDPATMAIGPGVAPGASLYALKVFGCKGDTNAVGQALDWAADPNGDGDLSDRLDVVNMSLGSSYGSPDDPDAVASNNLAALGTVVVASIGNSGDVYEVGGSPGNATRVLGVAASDDRDSVVDGLKVDAPTGIEPADTVDGTQDNVFGALKSVAYDWATQPGLTNTDVVTLGDWSSDASATNNTDGCSPFSVADAAKVAGKIVMTRWFDGTGRRCGSVARSKNARLAGAAGAIFGSDVNSFSAGVTGDAIIPAMLVVNQGTVAIKAQLDAGTPVQVTMTNALRNSVTISNTGAIDQLAGFSSRGVGIAGNVKPDVAAPGVTTFSVAVGTGNEGIAESGTSMASPHVAGEAALVRGAHSTWTSEEVKAAIMNTATQDVYVGPNHTGAVYGPERVGSGRVKADAAVDTTTLAYVKDTPGAVSVSFGPVAVTAATTTLSKTVHVVNKRPTGGASYTIGYQAAHPSPGVTYSFSPSQVNVPAGGSVDVKVTATITRSALTAVKDPTTASDPLGLGFERSYRADASGRMVLTPAGTTPGSALRVPVWSAPRPASAMAAAAQSTVTGSGPVKTGPLGLGGQGVEQGGAAGYESTVSTFQLQGTSPKIPSCSRTLVVDCIALPDDRSADLRYVGTGSDYPMFDPAQVDPTNDPRLISFGISSYGPWRTPASYTEFDVYLDTNPATPGPEAVAYNTRVTTTDDYDYFVVDIVDLRTGAKRGHSIFESSDNYGPESVNWADGSFDTNLFNSDSMAMPVSVGALKEAGLISGATPKIKYWVESGTAEAGMVDSIGSAAAPMTLSVASPALAAFGDGYTLLNPDTPGDTLDVRRDDASYASDKPQGLLLIHHLNTDGSRAQVVSVKAASSTKLTSSSTSYTYGGKPVFTATVTPATATGTVSFKDGGKVVRTVAVSGGKAVWTATGQTRGVHSMTATYNGDANTNASTSAAVKVTVNGLVSKVTLGSSSRDFRYGYRPTLTSLPTPSSATGTVTFRDGTRVLGTVTVSRGRAVLVAPVLARGRHYLTATYNGSGIYNPSRSATVSVVVR</sequence>
<dbReference type="Pfam" id="PF02225">
    <property type="entry name" value="PA"/>
    <property type="match status" value="1"/>
</dbReference>
<keyword evidence="2" id="KW-0134">Cell wall</keyword>